<gene>
    <name evidence="1" type="ORF">C7S16_0394</name>
</gene>
<name>A0AAW9CWD7_BURTH</name>
<comment type="caution">
    <text evidence="1">The sequence shown here is derived from an EMBL/GenBank/DDBJ whole genome shotgun (WGS) entry which is preliminary data.</text>
</comment>
<dbReference type="EMBL" id="QXCT01000002">
    <property type="protein sequence ID" value="MDW9253981.1"/>
    <property type="molecule type" value="Genomic_DNA"/>
</dbReference>
<proteinExistence type="predicted"/>
<dbReference type="Proteomes" id="UP001272137">
    <property type="component" value="Unassembled WGS sequence"/>
</dbReference>
<organism evidence="1 2">
    <name type="scientific">Burkholderia thailandensis</name>
    <dbReference type="NCBI Taxonomy" id="57975"/>
    <lineage>
        <taxon>Bacteria</taxon>
        <taxon>Pseudomonadati</taxon>
        <taxon>Pseudomonadota</taxon>
        <taxon>Betaproteobacteria</taxon>
        <taxon>Burkholderiales</taxon>
        <taxon>Burkholderiaceae</taxon>
        <taxon>Burkholderia</taxon>
        <taxon>pseudomallei group</taxon>
    </lineage>
</organism>
<evidence type="ECO:0000313" key="2">
    <source>
        <dbReference type="Proteomes" id="UP001272137"/>
    </source>
</evidence>
<evidence type="ECO:0000313" key="1">
    <source>
        <dbReference type="EMBL" id="MDW9253981.1"/>
    </source>
</evidence>
<protein>
    <submittedName>
        <fullName evidence="1">Exported domain protein</fullName>
    </submittedName>
</protein>
<accession>A0AAW9CWD7</accession>
<dbReference type="AlphaFoldDB" id="A0AAW9CWD7"/>
<reference evidence="1" key="1">
    <citation type="submission" date="2018-08" db="EMBL/GenBank/DDBJ databases">
        <title>Identification of Burkholderia cepacia strains that express a Burkholderia pseudomallei-like capsular polysaccharide.</title>
        <authorList>
            <person name="Burtnick M.N."/>
            <person name="Vongsouvath M."/>
            <person name="Newton P."/>
            <person name="Wuthiekanun V."/>
            <person name="Limmathurotsakul D."/>
            <person name="Brett P.J."/>
            <person name="Chantratita N."/>
            <person name="Dance D.A."/>
        </authorList>
    </citation>
    <scope>NUCLEOTIDE SEQUENCE</scope>
    <source>
        <strain evidence="1">SBXCC001</strain>
    </source>
</reference>
<sequence>MFNVLVLNMRILVQDTAKQRVRFDLYDYRDVVSRGSVRMVHDGTLYVDVGRKDPLAR</sequence>